<protein>
    <submittedName>
        <fullName evidence="1">Myozenin 2</fullName>
    </submittedName>
</protein>
<dbReference type="ProteomicsDB" id="308366"/>
<sequence>MLSHSAMVKQRKQQASAITKEIHGHANEALHHENIHI</sequence>
<dbReference type="AGR" id="MGI:1913063"/>
<dbReference type="HOGENOM" id="CLU_3350905_0_0_1"/>
<dbReference type="jPOST" id="D6RGM5"/>
<dbReference type="ExpressionAtlas" id="D6RGM5">
    <property type="expression patterns" value="baseline and differential"/>
</dbReference>
<reference evidence="1" key="4">
    <citation type="submission" date="2025-09" db="UniProtKB">
        <authorList>
            <consortium name="Ensembl"/>
        </authorList>
    </citation>
    <scope>IDENTIFICATION</scope>
    <source>
        <strain evidence="1">C57BL/6J</strain>
    </source>
</reference>
<reference evidence="1 3" key="2">
    <citation type="journal article" date="2011" name="PLoS Biol.">
        <title>Modernizing reference genome assemblies.</title>
        <authorList>
            <person name="Church D.M."/>
            <person name="Schneider V.A."/>
            <person name="Graves T."/>
            <person name="Auger K."/>
            <person name="Cunningham F."/>
            <person name="Bouk N."/>
            <person name="Chen H.C."/>
            <person name="Agarwala R."/>
            <person name="McLaren W.M."/>
            <person name="Ritchie G.R."/>
            <person name="Albracht D."/>
            <person name="Kremitzki M."/>
            <person name="Rock S."/>
            <person name="Kotkiewicz H."/>
            <person name="Kremitzki C."/>
            <person name="Wollam A."/>
            <person name="Trani L."/>
            <person name="Fulton L."/>
            <person name="Fulton R."/>
            <person name="Matthews L."/>
            <person name="Whitehead S."/>
            <person name="Chow W."/>
            <person name="Torrance J."/>
            <person name="Dunn M."/>
            <person name="Harden G."/>
            <person name="Threadgold G."/>
            <person name="Wood J."/>
            <person name="Collins J."/>
            <person name="Heath P."/>
            <person name="Griffiths G."/>
            <person name="Pelan S."/>
            <person name="Grafham D."/>
            <person name="Eichler E.E."/>
            <person name="Weinstock G."/>
            <person name="Mardis E.R."/>
            <person name="Wilson R.K."/>
            <person name="Howe K."/>
            <person name="Flicek P."/>
            <person name="Hubbard T."/>
        </authorList>
    </citation>
    <scope>NUCLEOTIDE SEQUENCE [LARGE SCALE GENOMIC DNA]</scope>
    <source>
        <strain evidence="1 3">C57BL/6J</strain>
    </source>
</reference>
<dbReference type="VEuPathDB" id="HostDB:ENSMUSG00000028116"/>
<evidence type="ECO:0000313" key="1">
    <source>
        <dbReference type="Ensembl" id="ENSMUSP00000115450.2"/>
    </source>
</evidence>
<keyword evidence="3" id="KW-1185">Reference proteome</keyword>
<dbReference type="Antibodypedia" id="26655">
    <property type="antibodies" value="187 antibodies from 25 providers"/>
</dbReference>
<dbReference type="MGI" id="MGI:1913063">
    <property type="gene designation" value="Myoz2"/>
</dbReference>
<proteinExistence type="predicted"/>
<evidence type="ECO:0000313" key="2">
    <source>
        <dbReference type="MGI" id="MGI:1913063"/>
    </source>
</evidence>
<reference evidence="1 3" key="1">
    <citation type="journal article" date="2009" name="PLoS Biol.">
        <title>Lineage-specific biology revealed by a finished genome assembly of the mouse.</title>
        <authorList>
            <consortium name="Mouse Genome Sequencing Consortium"/>
            <person name="Church D.M."/>
            <person name="Goodstadt L."/>
            <person name="Hillier L.W."/>
            <person name="Zody M.C."/>
            <person name="Goldstein S."/>
            <person name="She X."/>
            <person name="Bult C.J."/>
            <person name="Agarwala R."/>
            <person name="Cherry J.L."/>
            <person name="DiCuccio M."/>
            <person name="Hlavina W."/>
            <person name="Kapustin Y."/>
            <person name="Meric P."/>
            <person name="Maglott D."/>
            <person name="Birtle Z."/>
            <person name="Marques A.C."/>
            <person name="Graves T."/>
            <person name="Zhou S."/>
            <person name="Teague B."/>
            <person name="Potamousis K."/>
            <person name="Churas C."/>
            <person name="Place M."/>
            <person name="Herschleb J."/>
            <person name="Runnheim R."/>
            <person name="Forrest D."/>
            <person name="Amos-Landgraf J."/>
            <person name="Schwartz D.C."/>
            <person name="Cheng Z."/>
            <person name="Lindblad-Toh K."/>
            <person name="Eichler E.E."/>
            <person name="Ponting C.P."/>
        </authorList>
    </citation>
    <scope>NUCLEOTIDE SEQUENCE [LARGE SCALE GENOMIC DNA]</scope>
    <source>
        <strain evidence="1 3">C57BL/6J</strain>
    </source>
</reference>
<name>D6RGM5_MOUSE</name>
<organism evidence="1 3">
    <name type="scientific">Mus musculus</name>
    <name type="common">Mouse</name>
    <dbReference type="NCBI Taxonomy" id="10090"/>
    <lineage>
        <taxon>Eukaryota</taxon>
        <taxon>Metazoa</taxon>
        <taxon>Chordata</taxon>
        <taxon>Craniata</taxon>
        <taxon>Vertebrata</taxon>
        <taxon>Euteleostomi</taxon>
        <taxon>Mammalia</taxon>
        <taxon>Eutheria</taxon>
        <taxon>Euarchontoglires</taxon>
        <taxon>Glires</taxon>
        <taxon>Rodentia</taxon>
        <taxon>Myomorpha</taxon>
        <taxon>Muroidea</taxon>
        <taxon>Muridae</taxon>
        <taxon>Murinae</taxon>
        <taxon>Mus</taxon>
        <taxon>Mus</taxon>
    </lineage>
</organism>
<dbReference type="AlphaFoldDB" id="D6RGM5"/>
<dbReference type="Proteomes" id="UP000000589">
    <property type="component" value="Chromosome 3"/>
</dbReference>
<accession>D6RGM5</accession>
<dbReference type="GeneTree" id="ENSGT00950000183027"/>
<dbReference type="Ensembl" id="ENSMUST00000141588.8">
    <property type="protein sequence ID" value="ENSMUSP00000115450.2"/>
    <property type="gene ID" value="ENSMUSG00000028116.14"/>
</dbReference>
<gene>
    <name evidence="1 2" type="primary">Myoz2</name>
</gene>
<reference evidence="1" key="3">
    <citation type="submission" date="2025-08" db="UniProtKB">
        <authorList>
            <consortium name="Ensembl"/>
        </authorList>
    </citation>
    <scope>IDENTIFICATION</scope>
    <source>
        <strain evidence="1">C57BL/6J</strain>
    </source>
</reference>
<dbReference type="Bgee" id="ENSMUSG00000028116">
    <property type="expression patterns" value="Expressed in interventricular septum and 90 other cell types or tissues"/>
</dbReference>
<evidence type="ECO:0000313" key="3">
    <source>
        <dbReference type="Proteomes" id="UP000000589"/>
    </source>
</evidence>